<feature type="binding site" evidence="1">
    <location>
        <position position="94"/>
    </location>
    <ligand>
        <name>S-adenosyl-L-methionine</name>
        <dbReference type="ChEBI" id="CHEBI:59789"/>
    </ligand>
</feature>
<evidence type="ECO:0000256" key="1">
    <source>
        <dbReference type="HAMAP-Rule" id="MF_03146"/>
    </source>
</evidence>
<comment type="similarity">
    <text evidence="1">Belongs to the TDD superfamily. TSR3 family.</text>
</comment>
<dbReference type="AlphaFoldDB" id="A0A7R8WAI0"/>
<comment type="function">
    <text evidence="1">Aminocarboxypropyltransferase that catalyzes the aminocarboxypropyl transfer on pseudouridine in 18S rRNA. It constitutes the last step in biosynthesis of the hypermodified N1-methyl-N3-(3-amino-3-carboxypropyl) pseudouridine (m1acp3-Psi).</text>
</comment>
<evidence type="ECO:0000256" key="2">
    <source>
        <dbReference type="SAM" id="MobiDB-lite"/>
    </source>
</evidence>
<protein>
    <recommendedName>
        <fullName evidence="1">18S rRNA aminocarboxypropyltransferase</fullName>
        <ecNumber evidence="1">2.5.1.157</ecNumber>
    </recommendedName>
</protein>
<proteinExistence type="inferred from homology"/>
<dbReference type="InterPro" id="IPR007177">
    <property type="entry name" value="Tsr3_C"/>
</dbReference>
<accession>A0A7R8WAI0</accession>
<dbReference type="Pfam" id="PF04034">
    <property type="entry name" value="Ribo_biogen_C"/>
    <property type="match status" value="1"/>
</dbReference>
<dbReference type="OrthoDB" id="10262062at2759"/>
<keyword evidence="1" id="KW-0949">S-adenosyl-L-methionine</keyword>
<dbReference type="GO" id="GO:0000455">
    <property type="term" value="P:enzyme-directed rRNA pseudouridine synthesis"/>
    <property type="evidence" value="ECO:0007669"/>
    <property type="project" value="UniProtKB-UniRule"/>
</dbReference>
<sequence length="233" mass="25394">MPRPKGRGASGKRRGTSGRHEQRDTQAKVALAMWDVGHCDPKRCSGRKLMRLGLIQSLRLGGRRFPGVVLTPRAESTISPADSALVSKAGLAVVDCSWASLDSVPWSSIKAAHPRLLPFLVAANPVNYGKPCQLSCVEALAAALYIVGLPEEARLILRSFGWGEEFLSLNGELLSLYAQCRDAAEVIRTQKEYLDKAEQETLRKKNAEMDLPPSGSSEEEDEVLAEGLKQLDV</sequence>
<feature type="compositionally biased region" description="Basic residues" evidence="2">
    <location>
        <begin position="1"/>
        <end position="17"/>
    </location>
</feature>
<feature type="compositionally biased region" description="Basic and acidic residues" evidence="2">
    <location>
        <begin position="199"/>
        <end position="208"/>
    </location>
</feature>
<dbReference type="GO" id="GO:0030490">
    <property type="term" value="P:maturation of SSU-rRNA"/>
    <property type="evidence" value="ECO:0007669"/>
    <property type="project" value="TreeGrafter"/>
</dbReference>
<keyword evidence="1" id="KW-0690">Ribosome biogenesis</keyword>
<feature type="region of interest" description="Disordered" evidence="2">
    <location>
        <begin position="199"/>
        <end position="233"/>
    </location>
</feature>
<dbReference type="EMBL" id="OB661119">
    <property type="protein sequence ID" value="CAD7227385.1"/>
    <property type="molecule type" value="Genomic_DNA"/>
</dbReference>
<feature type="binding site" evidence="1">
    <location>
        <position position="117"/>
    </location>
    <ligand>
        <name>S-adenosyl-L-methionine</name>
        <dbReference type="ChEBI" id="CHEBI:59789"/>
    </ligand>
</feature>
<keyword evidence="1" id="KW-0698">rRNA processing</keyword>
<comment type="caution">
    <text evidence="1">Lacks conserved residue(s) required for the propagation of feature annotation.</text>
</comment>
<comment type="catalytic activity">
    <reaction evidence="1">
        <text>an N(1)-methylpseudouridine in rRNA + S-adenosyl-L-methionine = N(1)-methyl-N(3)-[(3S)-3-amino-3-carboxypropyl]pseudouridine in rRNA + S-methyl-5'-thioadenosine + H(+)</text>
        <dbReference type="Rhea" id="RHEA:63296"/>
        <dbReference type="Rhea" id="RHEA-COMP:11634"/>
        <dbReference type="Rhea" id="RHEA-COMP:16310"/>
        <dbReference type="ChEBI" id="CHEBI:15378"/>
        <dbReference type="ChEBI" id="CHEBI:17509"/>
        <dbReference type="ChEBI" id="CHEBI:59789"/>
        <dbReference type="ChEBI" id="CHEBI:74890"/>
        <dbReference type="ChEBI" id="CHEBI:146234"/>
        <dbReference type="EC" id="2.5.1.157"/>
    </reaction>
</comment>
<dbReference type="InterPro" id="IPR022968">
    <property type="entry name" value="Tsr3-like"/>
</dbReference>
<dbReference type="GO" id="GO:1904047">
    <property type="term" value="F:S-adenosyl-L-methionine binding"/>
    <property type="evidence" value="ECO:0007669"/>
    <property type="project" value="UniProtKB-UniRule"/>
</dbReference>
<dbReference type="GO" id="GO:0106388">
    <property type="term" value="F:rRNA small subunit aminocarboxypropyltransferase activity"/>
    <property type="evidence" value="ECO:0007669"/>
    <property type="project" value="UniProtKB-EC"/>
</dbReference>
<feature type="binding site" evidence="1">
    <location>
        <position position="45"/>
    </location>
    <ligand>
        <name>S-adenosyl-L-methionine</name>
        <dbReference type="ChEBI" id="CHEBI:59789"/>
    </ligand>
</feature>
<feature type="region of interest" description="Disordered" evidence="2">
    <location>
        <begin position="1"/>
        <end position="26"/>
    </location>
</feature>
<dbReference type="EC" id="2.5.1.157" evidence="1"/>
<gene>
    <name evidence="3" type="ORF">CTOB1V02_LOCUS5293</name>
</gene>
<dbReference type="Pfam" id="PF04068">
    <property type="entry name" value="Fer4_RLI"/>
    <property type="match status" value="1"/>
</dbReference>
<dbReference type="NCBIfam" id="NF002621">
    <property type="entry name" value="PRK02287.1"/>
    <property type="match status" value="1"/>
</dbReference>
<dbReference type="PANTHER" id="PTHR20426:SF0">
    <property type="entry name" value="18S RRNA AMINOCARBOXYPROPYLTRANSFERASE"/>
    <property type="match status" value="1"/>
</dbReference>
<organism evidence="3">
    <name type="scientific">Cyprideis torosa</name>
    <dbReference type="NCBI Taxonomy" id="163714"/>
    <lineage>
        <taxon>Eukaryota</taxon>
        <taxon>Metazoa</taxon>
        <taxon>Ecdysozoa</taxon>
        <taxon>Arthropoda</taxon>
        <taxon>Crustacea</taxon>
        <taxon>Oligostraca</taxon>
        <taxon>Ostracoda</taxon>
        <taxon>Podocopa</taxon>
        <taxon>Podocopida</taxon>
        <taxon>Cytherocopina</taxon>
        <taxon>Cytheroidea</taxon>
        <taxon>Cytherideidae</taxon>
        <taxon>Cyprideis</taxon>
    </lineage>
</organism>
<evidence type="ECO:0000313" key="3">
    <source>
        <dbReference type="EMBL" id="CAD7227385.1"/>
    </source>
</evidence>
<dbReference type="PANTHER" id="PTHR20426">
    <property type="entry name" value="RIBOSOME BIOGENESIS PROTEIN TSR3 HOMOLOG"/>
    <property type="match status" value="1"/>
</dbReference>
<name>A0A7R8WAI0_9CRUS</name>
<dbReference type="InterPro" id="IPR007209">
    <property type="entry name" value="RNaseL-inhib-like_metal-bd_dom"/>
</dbReference>
<keyword evidence="1" id="KW-0808">Transferase</keyword>
<dbReference type="HAMAP" id="MF_01116">
    <property type="entry name" value="TSR3"/>
    <property type="match status" value="1"/>
</dbReference>
<reference evidence="3" key="1">
    <citation type="submission" date="2020-11" db="EMBL/GenBank/DDBJ databases">
        <authorList>
            <person name="Tran Van P."/>
        </authorList>
    </citation>
    <scope>NUCLEOTIDE SEQUENCE</scope>
</reference>